<dbReference type="GO" id="GO:0005509">
    <property type="term" value="F:calcium ion binding"/>
    <property type="evidence" value="ECO:0007669"/>
    <property type="project" value="InterPro"/>
</dbReference>
<dbReference type="Proteomes" id="UP001158730">
    <property type="component" value="Unassembled WGS sequence"/>
</dbReference>
<accession>A0AA42N0C6</accession>
<sequence length="131" mass="13745">MLRKALFAIGLALQLAGCEAVMSGGVVGNCAMRPEPTLLPEALPAAKVGVPYSVQLSVTNTSSPVHGIYASDVHPLPDGLRIDHQDREPSGFISGTPVKTGAYEVHISAGTYGTQCAGLRARRVYTLEVVE</sequence>
<dbReference type="Pfam" id="PF05345">
    <property type="entry name" value="He_PIG"/>
    <property type="match status" value="1"/>
</dbReference>
<proteinExistence type="predicted"/>
<name>A0AA42N0C6_AQUAC</name>
<dbReference type="SUPFAM" id="SSF49313">
    <property type="entry name" value="Cadherin-like"/>
    <property type="match status" value="1"/>
</dbReference>
<dbReference type="AlphaFoldDB" id="A0AA42N0C6"/>
<dbReference type="RefSeq" id="WP_280053208.1">
    <property type="nucleotide sequence ID" value="NZ_JAOBYN010000003.1"/>
</dbReference>
<organism evidence="1 2">
    <name type="scientific">Aquipseudomonas alcaligenes</name>
    <name type="common">Pseudomonas alcaligenes</name>
    <dbReference type="NCBI Taxonomy" id="43263"/>
    <lineage>
        <taxon>Bacteria</taxon>
        <taxon>Pseudomonadati</taxon>
        <taxon>Pseudomonadota</taxon>
        <taxon>Gammaproteobacteria</taxon>
        <taxon>Pseudomonadales</taxon>
        <taxon>Pseudomonadaceae</taxon>
        <taxon>Aquipseudomonas</taxon>
    </lineage>
</organism>
<dbReference type="GO" id="GO:0016020">
    <property type="term" value="C:membrane"/>
    <property type="evidence" value="ECO:0007669"/>
    <property type="project" value="InterPro"/>
</dbReference>
<evidence type="ECO:0000313" key="1">
    <source>
        <dbReference type="EMBL" id="MDH1054192.1"/>
    </source>
</evidence>
<dbReference type="InterPro" id="IPR015919">
    <property type="entry name" value="Cadherin-like_sf"/>
</dbReference>
<dbReference type="Gene3D" id="2.60.40.10">
    <property type="entry name" value="Immunoglobulins"/>
    <property type="match status" value="1"/>
</dbReference>
<gene>
    <name evidence="1" type="ORF">N5C05_05395</name>
</gene>
<dbReference type="EMBL" id="JAOBYN010000003">
    <property type="protein sequence ID" value="MDH1054192.1"/>
    <property type="molecule type" value="Genomic_DNA"/>
</dbReference>
<reference evidence="1" key="1">
    <citation type="submission" date="2022-09" db="EMBL/GenBank/DDBJ databases">
        <title>Intensive care unit water sources are persistently colonized with multi-drug resistant bacteria and are the site of extensive horizontal gene transfer of antibiotic resistance genes.</title>
        <authorList>
            <person name="Diorio-Toth L."/>
        </authorList>
    </citation>
    <scope>NUCLEOTIDE SEQUENCE</scope>
    <source>
        <strain evidence="1">GD03990</strain>
    </source>
</reference>
<comment type="caution">
    <text evidence="1">The sequence shown here is derived from an EMBL/GenBank/DDBJ whole genome shotgun (WGS) entry which is preliminary data.</text>
</comment>
<dbReference type="InterPro" id="IPR013783">
    <property type="entry name" value="Ig-like_fold"/>
</dbReference>
<protein>
    <submittedName>
        <fullName evidence="1">Ig domain-containing protein</fullName>
    </submittedName>
</protein>
<evidence type="ECO:0000313" key="2">
    <source>
        <dbReference type="Proteomes" id="UP001158730"/>
    </source>
</evidence>